<proteinExistence type="predicted"/>
<name>A0A0K2V3B0_LEPSM</name>
<evidence type="ECO:0000313" key="1">
    <source>
        <dbReference type="EMBL" id="CDW44622.1"/>
    </source>
</evidence>
<protein>
    <submittedName>
        <fullName evidence="1">Uncharacterized protein</fullName>
    </submittedName>
</protein>
<organism evidence="1">
    <name type="scientific">Lepeophtheirus salmonis</name>
    <name type="common">Salmon louse</name>
    <name type="synonym">Caligus salmonis</name>
    <dbReference type="NCBI Taxonomy" id="72036"/>
    <lineage>
        <taxon>Eukaryota</taxon>
        <taxon>Metazoa</taxon>
        <taxon>Ecdysozoa</taxon>
        <taxon>Arthropoda</taxon>
        <taxon>Crustacea</taxon>
        <taxon>Multicrustacea</taxon>
        <taxon>Hexanauplia</taxon>
        <taxon>Copepoda</taxon>
        <taxon>Siphonostomatoida</taxon>
        <taxon>Caligidae</taxon>
        <taxon>Lepeophtheirus</taxon>
    </lineage>
</organism>
<accession>A0A0K2V3B0</accession>
<reference evidence="1" key="1">
    <citation type="submission" date="2014-05" db="EMBL/GenBank/DDBJ databases">
        <authorList>
            <person name="Chronopoulou M."/>
        </authorList>
    </citation>
    <scope>NUCLEOTIDE SEQUENCE</scope>
    <source>
        <tissue evidence="1">Whole organism</tissue>
    </source>
</reference>
<sequence length="10" mass="1219">MTKHIRGYTL</sequence>
<dbReference type="EMBL" id="HACA01027261">
    <property type="protein sequence ID" value="CDW44622.1"/>
    <property type="molecule type" value="Transcribed_RNA"/>
</dbReference>